<dbReference type="PANTHER" id="PTHR11439:SF467">
    <property type="entry name" value="INTEGRASE CATALYTIC DOMAIN-CONTAINING PROTEIN"/>
    <property type="match status" value="1"/>
</dbReference>
<dbReference type="AlphaFoldDB" id="A0A438H1S1"/>
<dbReference type="Proteomes" id="UP000288805">
    <property type="component" value="Unassembled WGS sequence"/>
</dbReference>
<feature type="domain" description="Reverse transcriptase Ty1/copia-type" evidence="1">
    <location>
        <begin position="6"/>
        <end position="85"/>
    </location>
</feature>
<sequence>MKLSVLIVYVDYIIVTDDDPEEIYRLKSPLAKEFEIKDVGNLRYFLGMEVARSKEGISVTQRKYTLDLLKDTGMTGCKPIKTPMDPSQESHMEAILRISSYLKITLGKGLIFKKNGELHVEAYRDADWAGSIKDRRSTIGQQLADVFTKELSNTMFDFMVSKLGMHNMYAPA</sequence>
<dbReference type="EMBL" id="QGNW01000296">
    <property type="protein sequence ID" value="RVW78435.1"/>
    <property type="molecule type" value="Genomic_DNA"/>
</dbReference>
<comment type="caution">
    <text evidence="2">The sequence shown here is derived from an EMBL/GenBank/DDBJ whole genome shotgun (WGS) entry which is preliminary data.</text>
</comment>
<protein>
    <submittedName>
        <fullName evidence="2">Retrovirus-related Pol polyprotein from transposon RE1</fullName>
    </submittedName>
</protein>
<organism evidence="2 3">
    <name type="scientific">Vitis vinifera</name>
    <name type="common">Grape</name>
    <dbReference type="NCBI Taxonomy" id="29760"/>
    <lineage>
        <taxon>Eukaryota</taxon>
        <taxon>Viridiplantae</taxon>
        <taxon>Streptophyta</taxon>
        <taxon>Embryophyta</taxon>
        <taxon>Tracheophyta</taxon>
        <taxon>Spermatophyta</taxon>
        <taxon>Magnoliopsida</taxon>
        <taxon>eudicotyledons</taxon>
        <taxon>Gunneridae</taxon>
        <taxon>Pentapetalae</taxon>
        <taxon>rosids</taxon>
        <taxon>Vitales</taxon>
        <taxon>Vitaceae</taxon>
        <taxon>Viteae</taxon>
        <taxon>Vitis</taxon>
    </lineage>
</organism>
<reference evidence="2 3" key="1">
    <citation type="journal article" date="2018" name="PLoS Genet.">
        <title>Population sequencing reveals clonal diversity and ancestral inbreeding in the grapevine cultivar Chardonnay.</title>
        <authorList>
            <person name="Roach M.J."/>
            <person name="Johnson D.L."/>
            <person name="Bohlmann J."/>
            <person name="van Vuuren H.J."/>
            <person name="Jones S.J."/>
            <person name="Pretorius I.S."/>
            <person name="Schmidt S.A."/>
            <person name="Borneman A.R."/>
        </authorList>
    </citation>
    <scope>NUCLEOTIDE SEQUENCE [LARGE SCALE GENOMIC DNA]</scope>
    <source>
        <strain evidence="3">cv. Chardonnay</strain>
        <tissue evidence="2">Leaf</tissue>
    </source>
</reference>
<accession>A0A438H1S1</accession>
<evidence type="ECO:0000313" key="2">
    <source>
        <dbReference type="EMBL" id="RVW78435.1"/>
    </source>
</evidence>
<dbReference type="PANTHER" id="PTHR11439">
    <property type="entry name" value="GAG-POL-RELATED RETROTRANSPOSON"/>
    <property type="match status" value="1"/>
</dbReference>
<evidence type="ECO:0000313" key="3">
    <source>
        <dbReference type="Proteomes" id="UP000288805"/>
    </source>
</evidence>
<proteinExistence type="predicted"/>
<name>A0A438H1S1_VITVI</name>
<dbReference type="Pfam" id="PF07727">
    <property type="entry name" value="RVT_2"/>
    <property type="match status" value="1"/>
</dbReference>
<dbReference type="InterPro" id="IPR013103">
    <property type="entry name" value="RVT_2"/>
</dbReference>
<gene>
    <name evidence="2" type="primary">RE1_651</name>
    <name evidence="2" type="ORF">CK203_051434</name>
</gene>
<evidence type="ECO:0000259" key="1">
    <source>
        <dbReference type="Pfam" id="PF07727"/>
    </source>
</evidence>